<protein>
    <recommendedName>
        <fullName evidence="4">DUF1772 domain-containing protein</fullName>
    </recommendedName>
</protein>
<evidence type="ECO:0000313" key="2">
    <source>
        <dbReference type="EMBL" id="GAB88872.1"/>
    </source>
</evidence>
<evidence type="ECO:0000256" key="1">
    <source>
        <dbReference type="SAM" id="Phobius"/>
    </source>
</evidence>
<dbReference type="EMBL" id="BAHC01000046">
    <property type="protein sequence ID" value="GAB88872.1"/>
    <property type="molecule type" value="Genomic_DNA"/>
</dbReference>
<organism evidence="2 3">
    <name type="scientific">Gordonia rhizosphera NBRC 16068</name>
    <dbReference type="NCBI Taxonomy" id="1108045"/>
    <lineage>
        <taxon>Bacteria</taxon>
        <taxon>Bacillati</taxon>
        <taxon>Actinomycetota</taxon>
        <taxon>Actinomycetes</taxon>
        <taxon>Mycobacteriales</taxon>
        <taxon>Gordoniaceae</taxon>
        <taxon>Gordonia</taxon>
    </lineage>
</organism>
<keyword evidence="3" id="KW-1185">Reference proteome</keyword>
<feature type="transmembrane region" description="Helical" evidence="1">
    <location>
        <begin position="7"/>
        <end position="31"/>
    </location>
</feature>
<name>K6W9J3_9ACTN</name>
<evidence type="ECO:0000313" key="3">
    <source>
        <dbReference type="Proteomes" id="UP000008363"/>
    </source>
</evidence>
<dbReference type="AlphaFoldDB" id="K6W9J3"/>
<reference evidence="2 3" key="1">
    <citation type="submission" date="2012-08" db="EMBL/GenBank/DDBJ databases">
        <title>Whole genome shotgun sequence of Gordonia rhizosphera NBRC 16068.</title>
        <authorList>
            <person name="Takarada H."/>
            <person name="Isaki S."/>
            <person name="Hosoyama A."/>
            <person name="Tsuchikane K."/>
            <person name="Katsumata H."/>
            <person name="Baba S."/>
            <person name="Ohji S."/>
            <person name="Yamazaki S."/>
            <person name="Fujita N."/>
        </authorList>
    </citation>
    <scope>NUCLEOTIDE SEQUENCE [LARGE SCALE GENOMIC DNA]</scope>
    <source>
        <strain evidence="2 3">NBRC 16068</strain>
    </source>
</reference>
<feature type="transmembrane region" description="Helical" evidence="1">
    <location>
        <begin position="137"/>
        <end position="155"/>
    </location>
</feature>
<feature type="transmembrane region" description="Helical" evidence="1">
    <location>
        <begin position="83"/>
        <end position="102"/>
    </location>
</feature>
<dbReference type="eggNOG" id="COG5500">
    <property type="taxonomic scope" value="Bacteria"/>
</dbReference>
<feature type="transmembrane region" description="Helical" evidence="1">
    <location>
        <begin position="51"/>
        <end position="76"/>
    </location>
</feature>
<dbReference type="Pfam" id="PF08592">
    <property type="entry name" value="Anthrone_oxy"/>
    <property type="match status" value="1"/>
</dbReference>
<dbReference type="RefSeq" id="WP_006330566.1">
    <property type="nucleotide sequence ID" value="NZ_BAHC01000046.1"/>
</dbReference>
<proteinExistence type="predicted"/>
<dbReference type="STRING" id="1108045.GORHZ_046_00220"/>
<comment type="caution">
    <text evidence="2">The sequence shown here is derived from an EMBL/GenBank/DDBJ whole genome shotgun (WGS) entry which is preliminary data.</text>
</comment>
<dbReference type="Proteomes" id="UP000008363">
    <property type="component" value="Unassembled WGS sequence"/>
</dbReference>
<keyword evidence="1" id="KW-0472">Membrane</keyword>
<dbReference type="OrthoDB" id="428263at2"/>
<gene>
    <name evidence="2" type="ORF">GORHZ_046_00220</name>
</gene>
<keyword evidence="1" id="KW-0812">Transmembrane</keyword>
<accession>K6W9J3</accession>
<evidence type="ECO:0008006" key="4">
    <source>
        <dbReference type="Google" id="ProtNLM"/>
    </source>
</evidence>
<dbReference type="InterPro" id="IPR013901">
    <property type="entry name" value="Anthrone_oxy"/>
</dbReference>
<sequence>MNILRDTILVLAVTTSGLTAGLLAAFAYSVIPGLQRAGAATAVSAMQRINVAILNPLFAFIFFGSVVFGVVAAVIWWDDPLRWWLVAAAVLVVSAVLITVVINVPLNNRLNAAGAVSDADAPTAWAEFVRPWVRWNIIRAVAASTGFVVPIVGLLQTRS</sequence>
<keyword evidence="1" id="KW-1133">Transmembrane helix</keyword>